<evidence type="ECO:0000313" key="2">
    <source>
        <dbReference type="Proteomes" id="UP000828048"/>
    </source>
</evidence>
<accession>A0ACB7YHL9</accession>
<keyword evidence="2" id="KW-1185">Reference proteome</keyword>
<proteinExistence type="predicted"/>
<gene>
    <name evidence="1" type="ORF">Vadar_027708</name>
</gene>
<organism evidence="1 2">
    <name type="scientific">Vaccinium darrowii</name>
    <dbReference type="NCBI Taxonomy" id="229202"/>
    <lineage>
        <taxon>Eukaryota</taxon>
        <taxon>Viridiplantae</taxon>
        <taxon>Streptophyta</taxon>
        <taxon>Embryophyta</taxon>
        <taxon>Tracheophyta</taxon>
        <taxon>Spermatophyta</taxon>
        <taxon>Magnoliopsida</taxon>
        <taxon>eudicotyledons</taxon>
        <taxon>Gunneridae</taxon>
        <taxon>Pentapetalae</taxon>
        <taxon>asterids</taxon>
        <taxon>Ericales</taxon>
        <taxon>Ericaceae</taxon>
        <taxon>Vaccinioideae</taxon>
        <taxon>Vaccinieae</taxon>
        <taxon>Vaccinium</taxon>
    </lineage>
</organism>
<sequence length="235" mass="26219">MASSSLPHGQISSDKSEDSEQRRREGDHDKAGNPVRSVSWRSSREEEEETEVRYGDIHAENSEQRKVNEEWWRRLPLLKATLRGDWEAAERIFEQDRSALTATISETRDTALHVAVGSLGIECIHFVEKLVDLMPADALAARNSDGCTPLHIAAYVGNTKAAKILVHKHPPLLYINNGYKTINGEMLPIHLAALHARRDTLLYLLDVTGNDQGAFNGEYGATILKSLISSNFYGE</sequence>
<evidence type="ECO:0000313" key="1">
    <source>
        <dbReference type="EMBL" id="KAH7852672.1"/>
    </source>
</evidence>
<reference evidence="1 2" key="1">
    <citation type="journal article" date="2021" name="Hortic Res">
        <title>High-quality reference genome and annotation aids understanding of berry development for evergreen blueberry (Vaccinium darrowii).</title>
        <authorList>
            <person name="Yu J."/>
            <person name="Hulse-Kemp A.M."/>
            <person name="Babiker E."/>
            <person name="Staton M."/>
        </authorList>
    </citation>
    <scope>NUCLEOTIDE SEQUENCE [LARGE SCALE GENOMIC DNA]</scope>
    <source>
        <strain evidence="2">cv. NJ 8807/NJ 8810</strain>
        <tissue evidence="1">Young leaf</tissue>
    </source>
</reference>
<name>A0ACB7YHL9_9ERIC</name>
<dbReference type="Proteomes" id="UP000828048">
    <property type="component" value="Chromosome 8"/>
</dbReference>
<protein>
    <submittedName>
        <fullName evidence="1">Uncharacterized protein</fullName>
    </submittedName>
</protein>
<dbReference type="EMBL" id="CM037158">
    <property type="protein sequence ID" value="KAH7852672.1"/>
    <property type="molecule type" value="Genomic_DNA"/>
</dbReference>
<comment type="caution">
    <text evidence="1">The sequence shown here is derived from an EMBL/GenBank/DDBJ whole genome shotgun (WGS) entry which is preliminary data.</text>
</comment>